<evidence type="ECO:0000259" key="5">
    <source>
        <dbReference type="Pfam" id="PF00441"/>
    </source>
</evidence>
<comment type="similarity">
    <text evidence="1">Belongs to the acyl-CoA dehydrogenase family.</text>
</comment>
<evidence type="ECO:0000313" key="8">
    <source>
        <dbReference type="Proteomes" id="UP000774617"/>
    </source>
</evidence>
<evidence type="ECO:0000256" key="1">
    <source>
        <dbReference type="ARBA" id="ARBA00009347"/>
    </source>
</evidence>
<protein>
    <recommendedName>
        <fullName evidence="9">Acyl-CoA oxidase/dehydrogenase type 1</fullName>
    </recommendedName>
</protein>
<dbReference type="InterPro" id="IPR036250">
    <property type="entry name" value="AcylCo_DH-like_C"/>
</dbReference>
<dbReference type="PANTHER" id="PTHR42707:SF2">
    <property type="entry name" value="ACD11 DEHYDROGENASE"/>
    <property type="match status" value="1"/>
</dbReference>
<dbReference type="Pfam" id="PF18158">
    <property type="entry name" value="AidB_N"/>
    <property type="match status" value="1"/>
</dbReference>
<evidence type="ECO:0000256" key="4">
    <source>
        <dbReference type="SAM" id="MobiDB-lite"/>
    </source>
</evidence>
<feature type="compositionally biased region" description="Polar residues" evidence="4">
    <location>
        <begin position="206"/>
        <end position="215"/>
    </location>
</feature>
<evidence type="ECO:0000256" key="2">
    <source>
        <dbReference type="ARBA" id="ARBA00022630"/>
    </source>
</evidence>
<evidence type="ECO:0000259" key="6">
    <source>
        <dbReference type="Pfam" id="PF18158"/>
    </source>
</evidence>
<name>A0ABQ8G056_9PEZI</name>
<dbReference type="PANTHER" id="PTHR42707">
    <property type="entry name" value="ACYL-COA DEHYDROGENASE"/>
    <property type="match status" value="1"/>
</dbReference>
<feature type="domain" description="Adaptive response protein AidB N-terminal" evidence="6">
    <location>
        <begin position="25"/>
        <end position="160"/>
    </location>
</feature>
<dbReference type="Gene3D" id="2.40.110.20">
    <property type="match status" value="1"/>
</dbReference>
<proteinExistence type="inferred from homology"/>
<sequence>MQSQQHRKPPSSESAGFFQETPTVKNAFMEDPVFRRIFAAYLSKDLQDALSPELKRFGSLALDPRILAYTADAERNPPYLKTWDSFGHRVDDIVTSQGWRALTALSATEGLVAIPYENAHGPYSRVHQFLKTHLWAPTAAQVSCPAAMSDGAARLLSRQLSRTDPPLSSTERDVLAAAFDRLTSRDPSQAWTSGQWMTERPGGSDVSATETQAAHTPTARPGLDAAGKPLGPYTIDGYKWFSSATDAQMTVLLARLPDGSLSAFYAPMRRHKLPPSSPPPPTNAAAAAAAEDDGSARARTELNGIRPHRLKSKLGTRPVPTAELSLHGLRAWRLGAPGHGVRDIATILNITRVHNAVAAVGFLGRGLGVARAYARVRRIAGGRRLLMDTALHVRTMAAWAVEYAAMMHLAFGTAGLLGVVEAGGGEGAAAGVEWLDGLGVGRGEAASLLRLATPVAKALTARAAIAGLAECMESLGGVGYLENEDVELNIARLFRDANVLSIWEGTTNVMADDLVRVVKGREAKKVLASLRKLVDAVVRLDGLAGNDVVEVIRARAERLMAWVLNAAADELRADGRPLLAHFGWLICAVLLAIDAARDGDEASWEILRRWARRTDGWPGTGFGSTDGEAIVSSAERIRLDKLVVFGKDGLSERSKL</sequence>
<evidence type="ECO:0000313" key="7">
    <source>
        <dbReference type="EMBL" id="KAH7032396.1"/>
    </source>
</evidence>
<dbReference type="InterPro" id="IPR041504">
    <property type="entry name" value="AidB_N"/>
</dbReference>
<feature type="region of interest" description="Disordered" evidence="4">
    <location>
        <begin position="271"/>
        <end position="296"/>
    </location>
</feature>
<comment type="caution">
    <text evidence="7">The sequence shown here is derived from an EMBL/GenBank/DDBJ whole genome shotgun (WGS) entry which is preliminary data.</text>
</comment>
<dbReference type="EMBL" id="JAGTJR010000040">
    <property type="protein sequence ID" value="KAH7032396.1"/>
    <property type="molecule type" value="Genomic_DNA"/>
</dbReference>
<feature type="region of interest" description="Disordered" evidence="4">
    <location>
        <begin position="186"/>
        <end position="227"/>
    </location>
</feature>
<evidence type="ECO:0000256" key="3">
    <source>
        <dbReference type="ARBA" id="ARBA00022827"/>
    </source>
</evidence>
<evidence type="ECO:0008006" key="9">
    <source>
        <dbReference type="Google" id="ProtNLM"/>
    </source>
</evidence>
<accession>A0ABQ8G056</accession>
<feature type="compositionally biased region" description="Polar residues" evidence="4">
    <location>
        <begin position="186"/>
        <end position="196"/>
    </location>
</feature>
<dbReference type="InterPro" id="IPR009075">
    <property type="entry name" value="AcylCo_DH/oxidase_C"/>
</dbReference>
<keyword evidence="2" id="KW-0285">Flavoprotein</keyword>
<dbReference type="Gene3D" id="6.10.250.600">
    <property type="match status" value="1"/>
</dbReference>
<dbReference type="SUPFAM" id="SSF47203">
    <property type="entry name" value="Acyl-CoA dehydrogenase C-terminal domain-like"/>
    <property type="match status" value="1"/>
</dbReference>
<dbReference type="InterPro" id="IPR009100">
    <property type="entry name" value="AcylCoA_DH/oxidase_NM_dom_sf"/>
</dbReference>
<gene>
    <name evidence="7" type="ORF">B0J12DRAFT_744816</name>
</gene>
<feature type="domain" description="Acyl-CoA dehydrogenase/oxidase C-terminal" evidence="5">
    <location>
        <begin position="450"/>
        <end position="517"/>
    </location>
</feature>
<keyword evidence="3" id="KW-0274">FAD</keyword>
<reference evidence="7 8" key="1">
    <citation type="journal article" date="2021" name="Nat. Commun.">
        <title>Genetic determinants of endophytism in the Arabidopsis root mycobiome.</title>
        <authorList>
            <person name="Mesny F."/>
            <person name="Miyauchi S."/>
            <person name="Thiergart T."/>
            <person name="Pickel B."/>
            <person name="Atanasova L."/>
            <person name="Karlsson M."/>
            <person name="Huettel B."/>
            <person name="Barry K.W."/>
            <person name="Haridas S."/>
            <person name="Chen C."/>
            <person name="Bauer D."/>
            <person name="Andreopoulos W."/>
            <person name="Pangilinan J."/>
            <person name="LaButti K."/>
            <person name="Riley R."/>
            <person name="Lipzen A."/>
            <person name="Clum A."/>
            <person name="Drula E."/>
            <person name="Henrissat B."/>
            <person name="Kohler A."/>
            <person name="Grigoriev I.V."/>
            <person name="Martin F.M."/>
            <person name="Hacquard S."/>
        </authorList>
    </citation>
    <scope>NUCLEOTIDE SEQUENCE [LARGE SCALE GENOMIC DNA]</scope>
    <source>
        <strain evidence="7 8">MPI-SDFR-AT-0080</strain>
    </source>
</reference>
<keyword evidence="8" id="KW-1185">Reference proteome</keyword>
<dbReference type="Proteomes" id="UP000774617">
    <property type="component" value="Unassembled WGS sequence"/>
</dbReference>
<organism evidence="7 8">
    <name type="scientific">Macrophomina phaseolina</name>
    <dbReference type="NCBI Taxonomy" id="35725"/>
    <lineage>
        <taxon>Eukaryota</taxon>
        <taxon>Fungi</taxon>
        <taxon>Dikarya</taxon>
        <taxon>Ascomycota</taxon>
        <taxon>Pezizomycotina</taxon>
        <taxon>Dothideomycetes</taxon>
        <taxon>Dothideomycetes incertae sedis</taxon>
        <taxon>Botryosphaeriales</taxon>
        <taxon>Botryosphaeriaceae</taxon>
        <taxon>Macrophomina</taxon>
    </lineage>
</organism>
<dbReference type="SUPFAM" id="SSF56645">
    <property type="entry name" value="Acyl-CoA dehydrogenase NM domain-like"/>
    <property type="match status" value="1"/>
</dbReference>
<dbReference type="Pfam" id="PF00441">
    <property type="entry name" value="Acyl-CoA_dh_1"/>
    <property type="match status" value="1"/>
</dbReference>
<dbReference type="InterPro" id="IPR052904">
    <property type="entry name" value="Acyl-CoA_dehydrogenase-like"/>
</dbReference>
<dbReference type="Gene3D" id="1.20.140.10">
    <property type="entry name" value="Butyryl-CoA Dehydrogenase, subunit A, domain 3"/>
    <property type="match status" value="1"/>
</dbReference>